<organism evidence="10 11">
    <name type="scientific">Geodia barretti</name>
    <name type="common">Barrett's horny sponge</name>
    <dbReference type="NCBI Taxonomy" id="519541"/>
    <lineage>
        <taxon>Eukaryota</taxon>
        <taxon>Metazoa</taxon>
        <taxon>Porifera</taxon>
        <taxon>Demospongiae</taxon>
        <taxon>Heteroscleromorpha</taxon>
        <taxon>Tetractinellida</taxon>
        <taxon>Astrophorina</taxon>
        <taxon>Geodiidae</taxon>
        <taxon>Geodia</taxon>
    </lineage>
</organism>
<comment type="similarity">
    <text evidence="2">Belongs to the MGM101 family.</text>
</comment>
<evidence type="ECO:0000256" key="4">
    <source>
        <dbReference type="ARBA" id="ARBA00022946"/>
    </source>
</evidence>
<dbReference type="GO" id="GO:0036297">
    <property type="term" value="P:interstrand cross-link repair"/>
    <property type="evidence" value="ECO:0007669"/>
    <property type="project" value="TreeGrafter"/>
</dbReference>
<dbReference type="EMBL" id="CASHTH010000934">
    <property type="protein sequence ID" value="CAI8009254.1"/>
    <property type="molecule type" value="Genomic_DNA"/>
</dbReference>
<accession>A0AA35RD29</accession>
<evidence type="ECO:0000256" key="5">
    <source>
        <dbReference type="ARBA" id="ARBA00023125"/>
    </source>
</evidence>
<dbReference type="Proteomes" id="UP001174909">
    <property type="component" value="Unassembled WGS sequence"/>
</dbReference>
<name>A0AA35RD29_GEOBA</name>
<dbReference type="GO" id="GO:0000262">
    <property type="term" value="C:mitochondrial chromosome"/>
    <property type="evidence" value="ECO:0007669"/>
    <property type="project" value="InterPro"/>
</dbReference>
<keyword evidence="8" id="KW-1135">Mitochondrion nucleoid</keyword>
<dbReference type="InterPro" id="IPR009446">
    <property type="entry name" value="Mgm101"/>
</dbReference>
<feature type="compositionally biased region" description="Low complexity" evidence="9">
    <location>
        <begin position="29"/>
        <end position="38"/>
    </location>
</feature>
<dbReference type="GO" id="GO:0000725">
    <property type="term" value="P:recombinational repair"/>
    <property type="evidence" value="ECO:0007669"/>
    <property type="project" value="TreeGrafter"/>
</dbReference>
<gene>
    <name evidence="10" type="ORF">GBAR_LOCUS6249</name>
</gene>
<dbReference type="GO" id="GO:0003697">
    <property type="term" value="F:single-stranded DNA binding"/>
    <property type="evidence" value="ECO:0007669"/>
    <property type="project" value="InterPro"/>
</dbReference>
<evidence type="ECO:0000256" key="6">
    <source>
        <dbReference type="ARBA" id="ARBA00023128"/>
    </source>
</evidence>
<dbReference type="PANTHER" id="PTHR31404">
    <property type="entry name" value="MITOCHONDRIAL GENOME MAINTENANCE PROTEIN MGM101"/>
    <property type="match status" value="1"/>
</dbReference>
<evidence type="ECO:0000256" key="1">
    <source>
        <dbReference type="ARBA" id="ARBA00004436"/>
    </source>
</evidence>
<dbReference type="AlphaFoldDB" id="A0AA35RD29"/>
<dbReference type="PANTHER" id="PTHR31404:SF0">
    <property type="entry name" value="MITOCHONDRIAL GENOME MAINTENANCE PROTEIN MGM101"/>
    <property type="match status" value="1"/>
</dbReference>
<evidence type="ECO:0000256" key="8">
    <source>
        <dbReference type="ARBA" id="ARBA00023271"/>
    </source>
</evidence>
<dbReference type="Pfam" id="PF06420">
    <property type="entry name" value="Mgm101p"/>
    <property type="match status" value="1"/>
</dbReference>
<evidence type="ECO:0000256" key="7">
    <source>
        <dbReference type="ARBA" id="ARBA00023204"/>
    </source>
</evidence>
<protein>
    <submittedName>
        <fullName evidence="10">Mitochondrial genome maintenance protein mgm101 homolog</fullName>
    </submittedName>
</protein>
<evidence type="ECO:0000256" key="3">
    <source>
        <dbReference type="ARBA" id="ARBA00022763"/>
    </source>
</evidence>
<keyword evidence="4" id="KW-0809">Transit peptide</keyword>
<evidence type="ECO:0000313" key="11">
    <source>
        <dbReference type="Proteomes" id="UP001174909"/>
    </source>
</evidence>
<keyword evidence="11" id="KW-1185">Reference proteome</keyword>
<feature type="region of interest" description="Disordered" evidence="9">
    <location>
        <begin position="29"/>
        <end position="48"/>
    </location>
</feature>
<keyword evidence="5" id="KW-0238">DNA-binding</keyword>
<sequence length="256" mass="29029">MAFRVIRALRPTAASLRYLRPYNSHNHLSSASSPASSNELDETQVKETTITEGRYKELSSRILGASYGFCRSIDDPYFGISTSTFPQRILSVLLHPVNEQDVEIKPDGLIYLPEIKYRRILNQAFGPGGWALMPRGNEGEGAQLITREYSLYCHGRFISQATGEHTFYSKSNLSYGKACESAKSNALTRCCKDLGIASELWDPQFVSKWKKQYSEEAWCENVRNKEKKRLWRKASSGETFPYPWKEMGPVKSSNSS</sequence>
<keyword evidence="7" id="KW-0234">DNA repair</keyword>
<reference evidence="10" key="1">
    <citation type="submission" date="2023-03" db="EMBL/GenBank/DDBJ databases">
        <authorList>
            <person name="Steffen K."/>
            <person name="Cardenas P."/>
        </authorList>
    </citation>
    <scope>NUCLEOTIDE SEQUENCE</scope>
</reference>
<comment type="caution">
    <text evidence="10">The sequence shown here is derived from an EMBL/GenBank/DDBJ whole genome shotgun (WGS) entry which is preliminary data.</text>
</comment>
<evidence type="ECO:0000256" key="2">
    <source>
        <dbReference type="ARBA" id="ARBA00007053"/>
    </source>
</evidence>
<proteinExistence type="inferred from homology"/>
<evidence type="ECO:0000256" key="9">
    <source>
        <dbReference type="SAM" id="MobiDB-lite"/>
    </source>
</evidence>
<comment type="subcellular location">
    <subcellularLocation>
        <location evidence="1">Mitochondrion matrix</location>
        <location evidence="1">Mitochondrion nucleoid</location>
    </subcellularLocation>
</comment>
<evidence type="ECO:0000313" key="10">
    <source>
        <dbReference type="EMBL" id="CAI8009254.1"/>
    </source>
</evidence>
<keyword evidence="6" id="KW-0496">Mitochondrion</keyword>
<keyword evidence="3" id="KW-0227">DNA damage</keyword>